<dbReference type="KEGG" id="blep:AL038_01790"/>
<dbReference type="InterPro" id="IPR029033">
    <property type="entry name" value="His_PPase_superfam"/>
</dbReference>
<reference evidence="2" key="1">
    <citation type="submission" date="2016-12" db="EMBL/GenBank/DDBJ databases">
        <title>Complete Genome Sequence of Beggiatoa leptomitiformis D-401.</title>
        <authorList>
            <person name="Fomenkov A."/>
            <person name="Vincze T."/>
            <person name="Grabovich M."/>
            <person name="Anton B.P."/>
            <person name="Dubinina G."/>
            <person name="Orlova M."/>
            <person name="Belousova E."/>
            <person name="Roberts R.J."/>
        </authorList>
    </citation>
    <scope>NUCLEOTIDE SEQUENCE [LARGE SCALE GENOMIC DNA]</scope>
    <source>
        <strain evidence="2">D-401</strain>
    </source>
</reference>
<evidence type="ECO:0000313" key="1">
    <source>
        <dbReference type="EMBL" id="AUI67990.1"/>
    </source>
</evidence>
<name>A0A2N9YBY7_9GAMM</name>
<dbReference type="AlphaFoldDB" id="A0A2N9YBY7"/>
<dbReference type="RefSeq" id="WP_062148139.1">
    <property type="nucleotide sequence ID" value="NZ_CP012373.2"/>
</dbReference>
<organism evidence="1 2">
    <name type="scientific">Beggiatoa leptomitoformis</name>
    <dbReference type="NCBI Taxonomy" id="288004"/>
    <lineage>
        <taxon>Bacteria</taxon>
        <taxon>Pseudomonadati</taxon>
        <taxon>Pseudomonadota</taxon>
        <taxon>Gammaproteobacteria</taxon>
        <taxon>Thiotrichales</taxon>
        <taxon>Thiotrichaceae</taxon>
        <taxon>Beggiatoa</taxon>
    </lineage>
</organism>
<gene>
    <name evidence="1" type="ORF">BLE401_04250</name>
</gene>
<dbReference type="InterPro" id="IPR013078">
    <property type="entry name" value="His_Pase_superF_clade-1"/>
</dbReference>
<dbReference type="Proteomes" id="UP000234271">
    <property type="component" value="Chromosome"/>
</dbReference>
<dbReference type="Pfam" id="PF00300">
    <property type="entry name" value="His_Phos_1"/>
    <property type="match status" value="1"/>
</dbReference>
<dbReference type="CDD" id="cd07067">
    <property type="entry name" value="HP_PGM_like"/>
    <property type="match status" value="1"/>
</dbReference>
<accession>A0A2N9YBY7</accession>
<proteinExistence type="predicted"/>
<evidence type="ECO:0000313" key="2">
    <source>
        <dbReference type="Proteomes" id="UP000234271"/>
    </source>
</evidence>
<dbReference type="Gene3D" id="3.40.50.1240">
    <property type="entry name" value="Phosphoglycerate mutase-like"/>
    <property type="match status" value="1"/>
</dbReference>
<keyword evidence="2" id="KW-1185">Reference proteome</keyword>
<sequence length="169" mass="18887">MNVLLVRHAIAEDRDVFAMTGNTDDLRPLTLKGISKMRQNALGIRTQLSTIQHIFSSPFMRAVQTADILSELYPDAHRHILPTLAPNSSIHDILTAIQAEANTHHTIALVGHEPDLGELATWLLTKHVYNWLSLKKGGACLLSFENKVDVGEAQLCWMLTPNQLRTFPM</sequence>
<dbReference type="OrthoDB" id="9810154at2"/>
<dbReference type="SUPFAM" id="SSF53254">
    <property type="entry name" value="Phosphoglycerate mutase-like"/>
    <property type="match status" value="1"/>
</dbReference>
<protein>
    <submittedName>
        <fullName evidence="1">Phosphohistidine phosphatase</fullName>
    </submittedName>
</protein>
<dbReference type="EMBL" id="CP018889">
    <property type="protein sequence ID" value="AUI67990.1"/>
    <property type="molecule type" value="Genomic_DNA"/>
</dbReference>
<dbReference type="STRING" id="288004.AL038_01790"/>